<keyword evidence="2" id="KW-1185">Reference proteome</keyword>
<evidence type="ECO:0000313" key="2">
    <source>
        <dbReference type="Proteomes" id="UP000644693"/>
    </source>
</evidence>
<reference evidence="1" key="2">
    <citation type="submission" date="2020-09" db="EMBL/GenBank/DDBJ databases">
        <authorList>
            <person name="Sun Q."/>
            <person name="Kim S."/>
        </authorList>
    </citation>
    <scope>NUCLEOTIDE SEQUENCE</scope>
    <source>
        <strain evidence="1">KCTC 23430</strain>
    </source>
</reference>
<protein>
    <recommendedName>
        <fullName evidence="3">Glutathione S-transferase</fullName>
    </recommendedName>
</protein>
<dbReference type="EMBL" id="BMYM01000001">
    <property type="protein sequence ID" value="GHD29310.1"/>
    <property type="molecule type" value="Genomic_DNA"/>
</dbReference>
<accession>A0A918XFE5</accession>
<dbReference type="Gene3D" id="3.40.30.10">
    <property type="entry name" value="Glutaredoxin"/>
    <property type="match status" value="1"/>
</dbReference>
<evidence type="ECO:0008006" key="3">
    <source>
        <dbReference type="Google" id="ProtNLM"/>
    </source>
</evidence>
<dbReference type="Gene3D" id="1.20.1050.10">
    <property type="match status" value="1"/>
</dbReference>
<evidence type="ECO:0000313" key="1">
    <source>
        <dbReference type="EMBL" id="GHD29310.1"/>
    </source>
</evidence>
<dbReference type="SUPFAM" id="SSF47616">
    <property type="entry name" value="GST C-terminal domain-like"/>
    <property type="match status" value="1"/>
</dbReference>
<dbReference type="RefSeq" id="WP_189475613.1">
    <property type="nucleotide sequence ID" value="NZ_BMYM01000001.1"/>
</dbReference>
<dbReference type="AlphaFoldDB" id="A0A918XFE5"/>
<reference evidence="1" key="1">
    <citation type="journal article" date="2014" name="Int. J. Syst. Evol. Microbiol.">
        <title>Complete genome sequence of Corynebacterium casei LMG S-19264T (=DSM 44701T), isolated from a smear-ripened cheese.</title>
        <authorList>
            <consortium name="US DOE Joint Genome Institute (JGI-PGF)"/>
            <person name="Walter F."/>
            <person name="Albersmeier A."/>
            <person name="Kalinowski J."/>
            <person name="Ruckert C."/>
        </authorList>
    </citation>
    <scope>NUCLEOTIDE SEQUENCE</scope>
    <source>
        <strain evidence="1">KCTC 23430</strain>
    </source>
</reference>
<proteinExistence type="predicted"/>
<comment type="caution">
    <text evidence="1">The sequence shown here is derived from an EMBL/GenBank/DDBJ whole genome shotgun (WGS) entry which is preliminary data.</text>
</comment>
<gene>
    <name evidence="1" type="ORF">GCM10007053_09570</name>
</gene>
<dbReference type="Proteomes" id="UP000644693">
    <property type="component" value="Unassembled WGS sequence"/>
</dbReference>
<sequence length="254" mass="28147">MQYLSVGEAKDKAGLKLVLSAGVPGPWGESLKAILAYKGIEYLPVRQEGGGENADVQAWTGQSSAPVLVGEGFPPVSHWLDQLHLAERLHPAPALLPEDMSQREQVLGMSALVVGVDGIGWNRRVQMIAPAMALDEPPEMLSRLAHKYGCTPEAIPVAARRLVNILKRLDTVLEQQQARGSDYFVGDSVTAVDFYWANFAAMFKPLPHDVNPMPDYLRTSYERIDEACTAAFTPRLERHRDAMYERHITLPLDF</sequence>
<organism evidence="1 2">
    <name type="scientific">Parahalioglobus pacificus</name>
    <dbReference type="NCBI Taxonomy" id="930806"/>
    <lineage>
        <taxon>Bacteria</taxon>
        <taxon>Pseudomonadati</taxon>
        <taxon>Pseudomonadota</taxon>
        <taxon>Gammaproteobacteria</taxon>
        <taxon>Cellvibrionales</taxon>
        <taxon>Halieaceae</taxon>
        <taxon>Parahalioglobus</taxon>
    </lineage>
</organism>
<dbReference type="Pfam" id="PF13410">
    <property type="entry name" value="GST_C_2"/>
    <property type="match status" value="1"/>
</dbReference>
<name>A0A918XFE5_9GAMM</name>
<dbReference type="InterPro" id="IPR036282">
    <property type="entry name" value="Glutathione-S-Trfase_C_sf"/>
</dbReference>